<gene>
    <name evidence="1" type="ORF">NDU88_011213</name>
</gene>
<proteinExistence type="predicted"/>
<organism evidence="1 2">
    <name type="scientific">Pleurodeles waltl</name>
    <name type="common">Iberian ribbed newt</name>
    <dbReference type="NCBI Taxonomy" id="8319"/>
    <lineage>
        <taxon>Eukaryota</taxon>
        <taxon>Metazoa</taxon>
        <taxon>Chordata</taxon>
        <taxon>Craniata</taxon>
        <taxon>Vertebrata</taxon>
        <taxon>Euteleostomi</taxon>
        <taxon>Amphibia</taxon>
        <taxon>Batrachia</taxon>
        <taxon>Caudata</taxon>
        <taxon>Salamandroidea</taxon>
        <taxon>Salamandridae</taxon>
        <taxon>Pleurodelinae</taxon>
        <taxon>Pleurodeles</taxon>
    </lineage>
</organism>
<evidence type="ECO:0000313" key="2">
    <source>
        <dbReference type="Proteomes" id="UP001066276"/>
    </source>
</evidence>
<sequence length="98" mass="10818">MAPNGGKVVLLPAAAPCQQNTTYRIMFHDMAWQCFAGGPCCWQKRCFPSPAGGPPASRKEELEKVLRACLAAKEAGVAKEEENAIVDREEWSLHRDFV</sequence>
<comment type="caution">
    <text evidence="1">The sequence shown here is derived from an EMBL/GenBank/DDBJ whole genome shotgun (WGS) entry which is preliminary data.</text>
</comment>
<dbReference type="Proteomes" id="UP001066276">
    <property type="component" value="Chromosome 6"/>
</dbReference>
<dbReference type="EMBL" id="JANPWB010000010">
    <property type="protein sequence ID" value="KAJ1144919.1"/>
    <property type="molecule type" value="Genomic_DNA"/>
</dbReference>
<dbReference type="AlphaFoldDB" id="A0AAV7R0Z4"/>
<protein>
    <submittedName>
        <fullName evidence="1">Uncharacterized protein</fullName>
    </submittedName>
</protein>
<name>A0AAV7R0Z4_PLEWA</name>
<keyword evidence="2" id="KW-1185">Reference proteome</keyword>
<evidence type="ECO:0000313" key="1">
    <source>
        <dbReference type="EMBL" id="KAJ1144919.1"/>
    </source>
</evidence>
<accession>A0AAV7R0Z4</accession>
<reference evidence="1" key="1">
    <citation type="journal article" date="2022" name="bioRxiv">
        <title>Sequencing and chromosome-scale assembly of the giantPleurodeles waltlgenome.</title>
        <authorList>
            <person name="Brown T."/>
            <person name="Elewa A."/>
            <person name="Iarovenko S."/>
            <person name="Subramanian E."/>
            <person name="Araus A.J."/>
            <person name="Petzold A."/>
            <person name="Susuki M."/>
            <person name="Suzuki K.-i.T."/>
            <person name="Hayashi T."/>
            <person name="Toyoda A."/>
            <person name="Oliveira C."/>
            <person name="Osipova E."/>
            <person name="Leigh N.D."/>
            <person name="Simon A."/>
            <person name="Yun M.H."/>
        </authorList>
    </citation>
    <scope>NUCLEOTIDE SEQUENCE</scope>
    <source>
        <strain evidence="1">20211129_DDA</strain>
        <tissue evidence="1">Liver</tissue>
    </source>
</reference>